<feature type="domain" description="C-methyltransferase" evidence="2">
    <location>
        <begin position="245"/>
        <end position="402"/>
    </location>
</feature>
<dbReference type="GO" id="GO:0008168">
    <property type="term" value="F:methyltransferase activity"/>
    <property type="evidence" value="ECO:0007669"/>
    <property type="project" value="UniProtKB-KW"/>
</dbReference>
<dbReference type="InterPro" id="IPR013630">
    <property type="entry name" value="Methyltransf_Zn-bd_dom_put"/>
</dbReference>
<evidence type="ECO:0000259" key="1">
    <source>
        <dbReference type="Pfam" id="PF08421"/>
    </source>
</evidence>
<dbReference type="Pfam" id="PF08484">
    <property type="entry name" value="Methyltransf_14"/>
    <property type="match status" value="1"/>
</dbReference>
<proteinExistence type="predicted"/>
<dbReference type="SUPFAM" id="SSF53335">
    <property type="entry name" value="S-adenosyl-L-methionine-dependent methyltransferases"/>
    <property type="match status" value="1"/>
</dbReference>
<evidence type="ECO:0000313" key="3">
    <source>
        <dbReference type="EMBL" id="VFJ94457.1"/>
    </source>
</evidence>
<name>A0A450UPJ6_9GAMM</name>
<dbReference type="EMBL" id="CAADFH010000040">
    <property type="protein sequence ID" value="VFJ94457.1"/>
    <property type="molecule type" value="Genomic_DNA"/>
</dbReference>
<reference evidence="3" key="1">
    <citation type="submission" date="2019-02" db="EMBL/GenBank/DDBJ databases">
        <authorList>
            <person name="Gruber-Vodicka R. H."/>
            <person name="Seah K. B. B."/>
        </authorList>
    </citation>
    <scope>NUCLEOTIDE SEQUENCE</scope>
    <source>
        <strain evidence="3">BECK_M6</strain>
    </source>
</reference>
<sequence length="407" mass="45155">MKCRHCRAPLKLTFLDLGCAPPSNAYLSAGDLVRPEVSYPLKLLVCTNCRLVQTEDYARADELFTPDYAYFSSTSASWLAHAADYCQMIRERLRLDAKSFVIEVASNDGYLLKNFVVAGIPCLGIEPTDSTAEAAEALGIPVLRRFFGEDLGRELIGFRKQADLIIGNNVYAHVPDINDFTMGLRAALKPTGVVTLEFPHLMRLVEFCQFDTVYHEHFSYLSLHAVSRIFAAVGLRIFDVEELSTHGGSLRIYGCREEAEYAETEAVSALMAEEDSRGMNTDDWYRTFQDRADAVKDGLLSFLLEQKRLGKTVAGYGAAAKGNTLLNYAGVKQDLLPFISDAAPSKIGKFMPGSLIPILSPDALHARRPDYLLILPWNIAFEIKQQNAHLAKVGTRFVTAIPQLEVS</sequence>
<dbReference type="InterPro" id="IPR038576">
    <property type="entry name" value="Methyltransf_Zn-bd_dom_put_sf"/>
</dbReference>
<feature type="domain" description="Methyltransferase putative zinc binding" evidence="1">
    <location>
        <begin position="3"/>
        <end position="64"/>
    </location>
</feature>
<dbReference type="Gene3D" id="3.40.50.150">
    <property type="entry name" value="Vaccinia Virus protein VP39"/>
    <property type="match status" value="1"/>
</dbReference>
<dbReference type="Pfam" id="PF08421">
    <property type="entry name" value="Methyltransf_13"/>
    <property type="match status" value="1"/>
</dbReference>
<evidence type="ECO:0000259" key="2">
    <source>
        <dbReference type="Pfam" id="PF08484"/>
    </source>
</evidence>
<dbReference type="Pfam" id="PF13489">
    <property type="entry name" value="Methyltransf_23"/>
    <property type="match status" value="1"/>
</dbReference>
<dbReference type="Gene3D" id="6.10.250.3100">
    <property type="match status" value="1"/>
</dbReference>
<dbReference type="PANTHER" id="PTHR43861:SF5">
    <property type="entry name" value="BLL5978 PROTEIN"/>
    <property type="match status" value="1"/>
</dbReference>
<gene>
    <name evidence="3" type="ORF">BECKLFY1418A_GA0070994_104018</name>
</gene>
<organism evidence="3">
    <name type="scientific">Candidatus Kentrum sp. LFY</name>
    <dbReference type="NCBI Taxonomy" id="2126342"/>
    <lineage>
        <taxon>Bacteria</taxon>
        <taxon>Pseudomonadati</taxon>
        <taxon>Pseudomonadota</taxon>
        <taxon>Gammaproteobacteria</taxon>
        <taxon>Candidatus Kentrum</taxon>
    </lineage>
</organism>
<keyword evidence="3" id="KW-0808">Transferase</keyword>
<protein>
    <submittedName>
        <fullName evidence="3">Methyltransferase domain-containing protein</fullName>
    </submittedName>
</protein>
<accession>A0A450UPJ6</accession>
<dbReference type="InterPro" id="IPR013691">
    <property type="entry name" value="MeTrfase_14"/>
</dbReference>
<dbReference type="AlphaFoldDB" id="A0A450UPJ6"/>
<dbReference type="Gene3D" id="3.40.50.720">
    <property type="entry name" value="NAD(P)-binding Rossmann-like Domain"/>
    <property type="match status" value="1"/>
</dbReference>
<dbReference type="PANTHER" id="PTHR43861">
    <property type="entry name" value="TRANS-ACONITATE 2-METHYLTRANSFERASE-RELATED"/>
    <property type="match status" value="1"/>
</dbReference>
<dbReference type="GO" id="GO:0032259">
    <property type="term" value="P:methylation"/>
    <property type="evidence" value="ECO:0007669"/>
    <property type="project" value="UniProtKB-KW"/>
</dbReference>
<keyword evidence="3" id="KW-0489">Methyltransferase</keyword>
<dbReference type="Gene3D" id="6.20.50.110">
    <property type="entry name" value="Methyltransferase, zinc-binding domain"/>
    <property type="match status" value="1"/>
</dbReference>
<dbReference type="InterPro" id="IPR029063">
    <property type="entry name" value="SAM-dependent_MTases_sf"/>
</dbReference>